<evidence type="ECO:0000256" key="12">
    <source>
        <dbReference type="RuleBase" id="RU000679"/>
    </source>
</evidence>
<comment type="similarity">
    <text evidence="2 12">Belongs to the amiloride-sensitive sodium channel (TC 1.A.6) family.</text>
</comment>
<keyword evidence="14" id="KW-1185">Reference proteome</keyword>
<evidence type="ECO:0000256" key="4">
    <source>
        <dbReference type="ARBA" id="ARBA00022461"/>
    </source>
</evidence>
<evidence type="ECO:0000256" key="1">
    <source>
        <dbReference type="ARBA" id="ARBA00004141"/>
    </source>
</evidence>
<evidence type="ECO:0000256" key="5">
    <source>
        <dbReference type="ARBA" id="ARBA00022692"/>
    </source>
</evidence>
<comment type="caution">
    <text evidence="13">The sequence shown here is derived from an EMBL/GenBank/DDBJ whole genome shotgun (WGS) entry which is preliminary data.</text>
</comment>
<keyword evidence="3 12" id="KW-0813">Transport</keyword>
<evidence type="ECO:0000256" key="11">
    <source>
        <dbReference type="ARBA" id="ARBA00023303"/>
    </source>
</evidence>
<keyword evidence="8 12" id="KW-0406">Ion transport</keyword>
<dbReference type="PANTHER" id="PTHR11690">
    <property type="entry name" value="AMILORIDE-SENSITIVE SODIUM CHANNEL-RELATED"/>
    <property type="match status" value="1"/>
</dbReference>
<keyword evidence="11 12" id="KW-0407">Ion channel</keyword>
<evidence type="ECO:0000256" key="6">
    <source>
        <dbReference type="ARBA" id="ARBA00022989"/>
    </source>
</evidence>
<evidence type="ECO:0000256" key="2">
    <source>
        <dbReference type="ARBA" id="ARBA00007193"/>
    </source>
</evidence>
<dbReference type="AlphaFoldDB" id="A0A6A4VCM1"/>
<accession>A0A6A4VCM1</accession>
<proteinExistence type="inferred from homology"/>
<gene>
    <name evidence="13" type="primary">Asic4_1</name>
    <name evidence="13" type="ORF">FJT64_013434</name>
</gene>
<evidence type="ECO:0000256" key="9">
    <source>
        <dbReference type="ARBA" id="ARBA00023136"/>
    </source>
</evidence>
<evidence type="ECO:0000313" key="13">
    <source>
        <dbReference type="EMBL" id="KAF0288178.1"/>
    </source>
</evidence>
<dbReference type="Pfam" id="PF00858">
    <property type="entry name" value="ASC"/>
    <property type="match status" value="1"/>
</dbReference>
<dbReference type="GO" id="GO:0015280">
    <property type="term" value="F:ligand-gated sodium channel activity"/>
    <property type="evidence" value="ECO:0007669"/>
    <property type="project" value="TreeGrafter"/>
</dbReference>
<dbReference type="EMBL" id="VIIS01002126">
    <property type="protein sequence ID" value="KAF0288178.1"/>
    <property type="molecule type" value="Genomic_DNA"/>
</dbReference>
<protein>
    <submittedName>
        <fullName evidence="13">Acid-sensing ion channel 4</fullName>
    </submittedName>
</protein>
<keyword evidence="5 12" id="KW-0812">Transmembrane</keyword>
<dbReference type="OrthoDB" id="6336951at2759"/>
<evidence type="ECO:0000256" key="3">
    <source>
        <dbReference type="ARBA" id="ARBA00022448"/>
    </source>
</evidence>
<reference evidence="13 14" key="1">
    <citation type="submission" date="2019-07" db="EMBL/GenBank/DDBJ databases">
        <title>Draft genome assembly of a fouling barnacle, Amphibalanus amphitrite (Darwin, 1854): The first reference genome for Thecostraca.</title>
        <authorList>
            <person name="Kim W."/>
        </authorList>
    </citation>
    <scope>NUCLEOTIDE SEQUENCE [LARGE SCALE GENOMIC DNA]</scope>
    <source>
        <strain evidence="13">SNU_AA5</strain>
        <tissue evidence="13">Soma without cirri and trophi</tissue>
    </source>
</reference>
<keyword evidence="7" id="KW-0915">Sodium</keyword>
<comment type="subcellular location">
    <subcellularLocation>
        <location evidence="1">Membrane</location>
        <topology evidence="1">Multi-pass membrane protein</topology>
    </subcellularLocation>
</comment>
<dbReference type="GO" id="GO:0005886">
    <property type="term" value="C:plasma membrane"/>
    <property type="evidence" value="ECO:0007669"/>
    <property type="project" value="TreeGrafter"/>
</dbReference>
<dbReference type="Gene3D" id="1.10.287.770">
    <property type="entry name" value="YojJ-like"/>
    <property type="match status" value="1"/>
</dbReference>
<evidence type="ECO:0000256" key="7">
    <source>
        <dbReference type="ARBA" id="ARBA00023053"/>
    </source>
</evidence>
<keyword evidence="10 12" id="KW-0739">Sodium transport</keyword>
<sequence>MGPQRIWTAVTQWDSQSVPATRPAPAHRRAVLGSRPAGRRCGPARPPPTMALTGLLVTVLTLQLTVRPGSVSGSSWTGSSGPAGYAMVQVHDCLSRFLAEPVSSHRDTFFMDQLPTPAITLCNPNLSGYILDRLTFKSNKYLYDLPWDEEGNETIPYLLDVAAVGAEEALEDCRLRGRPCSTVGAWSRRLHSSVGDCFTFTPNTSEPIQPQEALDVRSGGQAEVRVTLEDIERVSQRHLPCESRPGYSSARCSLLCHAEAASAATGLDCRVTDMPTTAALCGNFANYSAVQRAFTTAAGAQAAMGECRQRCPRPCRQRRYLAALGSNLGQDETRLRQFSMRIYYGGEPVQLYRELWSYGASALVGEAGGVLGLMLGLSVLSVFEAVSHLVESIVQRVSARVGSAINVLD</sequence>
<evidence type="ECO:0000256" key="10">
    <source>
        <dbReference type="ARBA" id="ARBA00023201"/>
    </source>
</evidence>
<dbReference type="Proteomes" id="UP000440578">
    <property type="component" value="Unassembled WGS sequence"/>
</dbReference>
<keyword evidence="6" id="KW-1133">Transmembrane helix</keyword>
<evidence type="ECO:0000313" key="14">
    <source>
        <dbReference type="Proteomes" id="UP000440578"/>
    </source>
</evidence>
<keyword evidence="9" id="KW-0472">Membrane</keyword>
<evidence type="ECO:0000256" key="8">
    <source>
        <dbReference type="ARBA" id="ARBA00023065"/>
    </source>
</evidence>
<keyword evidence="4 12" id="KW-0894">Sodium channel</keyword>
<organism evidence="13 14">
    <name type="scientific">Amphibalanus amphitrite</name>
    <name type="common">Striped barnacle</name>
    <name type="synonym">Balanus amphitrite</name>
    <dbReference type="NCBI Taxonomy" id="1232801"/>
    <lineage>
        <taxon>Eukaryota</taxon>
        <taxon>Metazoa</taxon>
        <taxon>Ecdysozoa</taxon>
        <taxon>Arthropoda</taxon>
        <taxon>Crustacea</taxon>
        <taxon>Multicrustacea</taxon>
        <taxon>Cirripedia</taxon>
        <taxon>Thoracica</taxon>
        <taxon>Thoracicalcarea</taxon>
        <taxon>Balanomorpha</taxon>
        <taxon>Balanoidea</taxon>
        <taxon>Balanidae</taxon>
        <taxon>Amphibalaninae</taxon>
        <taxon>Amphibalanus</taxon>
    </lineage>
</organism>
<dbReference type="InterPro" id="IPR001873">
    <property type="entry name" value="ENaC"/>
</dbReference>
<name>A0A6A4VCM1_AMPAM</name>